<evidence type="ECO:0000313" key="1">
    <source>
        <dbReference type="EMBL" id="SDJ36472.1"/>
    </source>
</evidence>
<dbReference type="Proteomes" id="UP000198683">
    <property type="component" value="Unassembled WGS sequence"/>
</dbReference>
<dbReference type="AlphaFoldDB" id="A0A1G8T4J4"/>
<gene>
    <name evidence="1" type="ORF">SAMN05421874_101573</name>
</gene>
<organism evidence="1 2">
    <name type="scientific">Nonomuraea maritima</name>
    <dbReference type="NCBI Taxonomy" id="683260"/>
    <lineage>
        <taxon>Bacteria</taxon>
        <taxon>Bacillati</taxon>
        <taxon>Actinomycetota</taxon>
        <taxon>Actinomycetes</taxon>
        <taxon>Streptosporangiales</taxon>
        <taxon>Streptosporangiaceae</taxon>
        <taxon>Nonomuraea</taxon>
    </lineage>
</organism>
<name>A0A1G8T4J4_9ACTN</name>
<proteinExistence type="predicted"/>
<dbReference type="OrthoDB" id="3541623at2"/>
<accession>A0A1G8T4J4</accession>
<protein>
    <submittedName>
        <fullName evidence="1">Uncharacterized protein</fullName>
    </submittedName>
</protein>
<reference evidence="1 2" key="1">
    <citation type="submission" date="2016-10" db="EMBL/GenBank/DDBJ databases">
        <authorList>
            <person name="de Groot N.N."/>
        </authorList>
    </citation>
    <scope>NUCLEOTIDE SEQUENCE [LARGE SCALE GENOMIC DNA]</scope>
    <source>
        <strain evidence="1 2">CGMCC 4.5681</strain>
    </source>
</reference>
<dbReference type="SUPFAM" id="SSF82171">
    <property type="entry name" value="DPP6 N-terminal domain-like"/>
    <property type="match status" value="1"/>
</dbReference>
<sequence length="91" mass="10059">MGSGYTGERRARLETLAELLPEHGLVGRLVGGDDPVLWVWHPHSGRQTIIFATPSSRGWQFLWSPDGQDTADDPQRTAATLRQVLDPALPE</sequence>
<keyword evidence="2" id="KW-1185">Reference proteome</keyword>
<dbReference type="EMBL" id="FNFB01000001">
    <property type="protein sequence ID" value="SDJ36472.1"/>
    <property type="molecule type" value="Genomic_DNA"/>
</dbReference>
<dbReference type="RefSeq" id="WP_090759183.1">
    <property type="nucleotide sequence ID" value="NZ_FNFB01000001.1"/>
</dbReference>
<evidence type="ECO:0000313" key="2">
    <source>
        <dbReference type="Proteomes" id="UP000198683"/>
    </source>
</evidence>